<accession>A0A8H5ZQP7</accession>
<sequence length="494" mass="55121">MTYNLLRKGGIPALACVASPSEDASFLQCTFQVKYDNDRLYATFSLQHNTHVHDTKDKQPFDLIYDADNLLPTTTKCQIPKRVLSLGDETYVARNGFSKIHVLSLHLQKPCPIICPTASSSIVPKASFQTPSRCLVGLIKSKHIEIVFDLNWLDRKRAESFLSIVSQPERFHGFPIDEKNLRGRRLADWTIFSPEEENVVVSEEPPPYTKATHKRLRGVSSSPSPPTKRMFIPPGSPTERATTASPPNSPAHLSSTVDKSPRMTSLCTASAHSRSYAENSCPPNPKTDMNDPCALENNVRSIMLNLFPAMFASFIDRSRSVSPSSSSSIDLNIHPTVTPSLKSIYQLRSLLTKRAVKHAEKKLSTIFNDMQHDANSLRLAADEEFLEIVAEEKLDIKQRKEDALEELVDEIDNVVHEKLVALSDELDRLVEQAGVMVENAVDARVERYTNTTWNRAVTGGLLDQEARAGKKAARAGYAAGDRKRKSFNFRSCAR</sequence>
<protein>
    <submittedName>
        <fullName evidence="3">Uncharacterized protein</fullName>
    </submittedName>
</protein>
<dbReference type="AlphaFoldDB" id="A0A8H5ZQP7"/>
<comment type="caution">
    <text evidence="3">The sequence shown here is derived from an EMBL/GenBank/DDBJ whole genome shotgun (WGS) entry which is preliminary data.</text>
</comment>
<evidence type="ECO:0000256" key="2">
    <source>
        <dbReference type="SAM" id="MobiDB-lite"/>
    </source>
</evidence>
<reference evidence="3" key="1">
    <citation type="submission" date="2019-11" db="EMBL/GenBank/DDBJ databases">
        <title>Bipolaris sorokiniana Genome sequencing.</title>
        <authorList>
            <person name="Wang H."/>
        </authorList>
    </citation>
    <scope>NUCLEOTIDE SEQUENCE</scope>
</reference>
<keyword evidence="1" id="KW-0175">Coiled coil</keyword>
<dbReference type="Proteomes" id="UP000624244">
    <property type="component" value="Unassembled WGS sequence"/>
</dbReference>
<organism evidence="3 4">
    <name type="scientific">Cochliobolus sativus</name>
    <name type="common">Common root rot and spot blotch fungus</name>
    <name type="synonym">Bipolaris sorokiniana</name>
    <dbReference type="NCBI Taxonomy" id="45130"/>
    <lineage>
        <taxon>Eukaryota</taxon>
        <taxon>Fungi</taxon>
        <taxon>Dikarya</taxon>
        <taxon>Ascomycota</taxon>
        <taxon>Pezizomycotina</taxon>
        <taxon>Dothideomycetes</taxon>
        <taxon>Pleosporomycetidae</taxon>
        <taxon>Pleosporales</taxon>
        <taxon>Pleosporineae</taxon>
        <taxon>Pleosporaceae</taxon>
        <taxon>Bipolaris</taxon>
    </lineage>
</organism>
<gene>
    <name evidence="3" type="ORF">GGP41_001905</name>
</gene>
<name>A0A8H5ZQP7_COCSA</name>
<feature type="coiled-coil region" evidence="1">
    <location>
        <begin position="386"/>
        <end position="417"/>
    </location>
</feature>
<evidence type="ECO:0000313" key="4">
    <source>
        <dbReference type="Proteomes" id="UP000624244"/>
    </source>
</evidence>
<feature type="compositionally biased region" description="Polar residues" evidence="2">
    <location>
        <begin position="239"/>
        <end position="278"/>
    </location>
</feature>
<dbReference type="EMBL" id="WNKQ01000002">
    <property type="protein sequence ID" value="KAF5853299.1"/>
    <property type="molecule type" value="Genomic_DNA"/>
</dbReference>
<feature type="region of interest" description="Disordered" evidence="2">
    <location>
        <begin position="200"/>
        <end position="288"/>
    </location>
</feature>
<proteinExistence type="predicted"/>
<evidence type="ECO:0000313" key="3">
    <source>
        <dbReference type="EMBL" id="KAF5853299.1"/>
    </source>
</evidence>
<evidence type="ECO:0000256" key="1">
    <source>
        <dbReference type="SAM" id="Coils"/>
    </source>
</evidence>